<feature type="region of interest" description="Disordered" evidence="1">
    <location>
        <begin position="204"/>
        <end position="256"/>
    </location>
</feature>
<feature type="region of interest" description="Disordered" evidence="1">
    <location>
        <begin position="129"/>
        <end position="148"/>
    </location>
</feature>
<feature type="compositionally biased region" description="Polar residues" evidence="1">
    <location>
        <begin position="292"/>
        <end position="301"/>
    </location>
</feature>
<comment type="caution">
    <text evidence="2">The sequence shown here is derived from an EMBL/GenBank/DDBJ whole genome shotgun (WGS) entry which is preliminary data.</text>
</comment>
<gene>
    <name evidence="2" type="ORF">DL762_001085</name>
</gene>
<name>A0ABY0HHT7_9PEZI</name>
<dbReference type="EMBL" id="QJNS01000018">
    <property type="protein sequence ID" value="RYO93386.1"/>
    <property type="molecule type" value="Genomic_DNA"/>
</dbReference>
<evidence type="ECO:0000256" key="1">
    <source>
        <dbReference type="SAM" id="MobiDB-lite"/>
    </source>
</evidence>
<keyword evidence="3" id="KW-1185">Reference proteome</keyword>
<reference evidence="2 3" key="1">
    <citation type="submission" date="2018-06" db="EMBL/GenBank/DDBJ databases">
        <title>Complete Genomes of Monosporascus.</title>
        <authorList>
            <person name="Robinson A.J."/>
            <person name="Natvig D.O."/>
        </authorList>
    </citation>
    <scope>NUCLEOTIDE SEQUENCE [LARGE SCALE GENOMIC DNA]</scope>
    <source>
        <strain evidence="2 3">CBS 609.92</strain>
    </source>
</reference>
<organism evidence="2 3">
    <name type="scientific">Monosporascus cannonballus</name>
    <dbReference type="NCBI Taxonomy" id="155416"/>
    <lineage>
        <taxon>Eukaryota</taxon>
        <taxon>Fungi</taxon>
        <taxon>Dikarya</taxon>
        <taxon>Ascomycota</taxon>
        <taxon>Pezizomycotina</taxon>
        <taxon>Sordariomycetes</taxon>
        <taxon>Xylariomycetidae</taxon>
        <taxon>Xylariales</taxon>
        <taxon>Xylariales incertae sedis</taxon>
        <taxon>Monosporascus</taxon>
    </lineage>
</organism>
<evidence type="ECO:0000313" key="3">
    <source>
        <dbReference type="Proteomes" id="UP000294003"/>
    </source>
</evidence>
<sequence length="359" mass="39637">MLASLLQSISDSSAESEGIAELVVTAIGTGGRHYLCWKTPSGSYRQHCHGLPSALECWLFPADGSTRDFETLQVILSGEDAFWASDKRGEIKSETPDPAQKLRRATTIYFGAPSTERKRWTGHIAGASGEVERKRSSTFPSVMPGPDGIIRPPVKLQPNHARSFSADKPQRLSLVPLSVRQKMTKWAMRPRSYDGLAAVKECPTPGLDDSSSRVSNQGQQSASPCTCSCHEDARGSRSPLRNSGEVHQEQSRPVYADAGIQTDDTLAHHYTKPRSHGHGNTTQKPYGHDRMTSNASSASIKETNRSKRTSYLTTITSPETYRPETLWHIPNPITMGRMQDYFRSANYFLGDSLQPRDMG</sequence>
<evidence type="ECO:0000313" key="2">
    <source>
        <dbReference type="EMBL" id="RYO93386.1"/>
    </source>
</evidence>
<feature type="compositionally biased region" description="Polar residues" evidence="1">
    <location>
        <begin position="212"/>
        <end position="225"/>
    </location>
</feature>
<dbReference type="Proteomes" id="UP000294003">
    <property type="component" value="Unassembled WGS sequence"/>
</dbReference>
<feature type="region of interest" description="Disordered" evidence="1">
    <location>
        <begin position="269"/>
        <end position="316"/>
    </location>
</feature>
<proteinExistence type="predicted"/>
<protein>
    <submittedName>
        <fullName evidence="2">Uncharacterized protein</fullName>
    </submittedName>
</protein>
<accession>A0ABY0HHT7</accession>